<proteinExistence type="predicted"/>
<gene>
    <name evidence="2" type="ORF">ARMGADRAFT_938418</name>
</gene>
<sequence>MLKLKSLFQPLKLGTTTLRNRVFMSPLTWNHAVPRTSPIVSTPSTRRRGAGLIVMEGILTAQQG</sequence>
<evidence type="ECO:0000259" key="1">
    <source>
        <dbReference type="Pfam" id="PF00724"/>
    </source>
</evidence>
<dbReference type="InterPro" id="IPR013785">
    <property type="entry name" value="Aldolase_TIM"/>
</dbReference>
<keyword evidence="3" id="KW-1185">Reference proteome</keyword>
<dbReference type="Gene3D" id="3.20.20.70">
    <property type="entry name" value="Aldolase class I"/>
    <property type="match status" value="1"/>
</dbReference>
<dbReference type="GO" id="GO:0016491">
    <property type="term" value="F:oxidoreductase activity"/>
    <property type="evidence" value="ECO:0007669"/>
    <property type="project" value="InterPro"/>
</dbReference>
<dbReference type="GO" id="GO:0010181">
    <property type="term" value="F:FMN binding"/>
    <property type="evidence" value="ECO:0007669"/>
    <property type="project" value="InterPro"/>
</dbReference>
<dbReference type="OrthoDB" id="3003183at2759"/>
<evidence type="ECO:0000313" key="3">
    <source>
        <dbReference type="Proteomes" id="UP000217790"/>
    </source>
</evidence>
<dbReference type="InParanoid" id="A0A2H3DJX2"/>
<dbReference type="SUPFAM" id="SSF51395">
    <property type="entry name" value="FMN-linked oxidoreductases"/>
    <property type="match status" value="1"/>
</dbReference>
<organism evidence="2 3">
    <name type="scientific">Armillaria gallica</name>
    <name type="common">Bulbous honey fungus</name>
    <name type="synonym">Armillaria bulbosa</name>
    <dbReference type="NCBI Taxonomy" id="47427"/>
    <lineage>
        <taxon>Eukaryota</taxon>
        <taxon>Fungi</taxon>
        <taxon>Dikarya</taxon>
        <taxon>Basidiomycota</taxon>
        <taxon>Agaricomycotina</taxon>
        <taxon>Agaricomycetes</taxon>
        <taxon>Agaricomycetidae</taxon>
        <taxon>Agaricales</taxon>
        <taxon>Marasmiineae</taxon>
        <taxon>Physalacriaceae</taxon>
        <taxon>Armillaria</taxon>
    </lineage>
</organism>
<feature type="domain" description="NADH:flavin oxidoreductase/NADH oxidase N-terminal" evidence="1">
    <location>
        <begin position="6"/>
        <end position="61"/>
    </location>
</feature>
<accession>A0A2H3DJX2</accession>
<dbReference type="AlphaFoldDB" id="A0A2H3DJX2"/>
<dbReference type="InterPro" id="IPR001155">
    <property type="entry name" value="OxRdtase_FMN_N"/>
</dbReference>
<reference evidence="3" key="1">
    <citation type="journal article" date="2017" name="Nat. Ecol. Evol.">
        <title>Genome expansion and lineage-specific genetic innovations in the forest pathogenic fungi Armillaria.</title>
        <authorList>
            <person name="Sipos G."/>
            <person name="Prasanna A.N."/>
            <person name="Walter M.C."/>
            <person name="O'Connor E."/>
            <person name="Balint B."/>
            <person name="Krizsan K."/>
            <person name="Kiss B."/>
            <person name="Hess J."/>
            <person name="Varga T."/>
            <person name="Slot J."/>
            <person name="Riley R."/>
            <person name="Boka B."/>
            <person name="Rigling D."/>
            <person name="Barry K."/>
            <person name="Lee J."/>
            <person name="Mihaltcheva S."/>
            <person name="LaButti K."/>
            <person name="Lipzen A."/>
            <person name="Waldron R."/>
            <person name="Moloney N.M."/>
            <person name="Sperisen C."/>
            <person name="Kredics L."/>
            <person name="Vagvoelgyi C."/>
            <person name="Patrignani A."/>
            <person name="Fitzpatrick D."/>
            <person name="Nagy I."/>
            <person name="Doyle S."/>
            <person name="Anderson J.B."/>
            <person name="Grigoriev I.V."/>
            <person name="Gueldener U."/>
            <person name="Muensterkoetter M."/>
            <person name="Nagy L.G."/>
        </authorList>
    </citation>
    <scope>NUCLEOTIDE SEQUENCE [LARGE SCALE GENOMIC DNA]</scope>
    <source>
        <strain evidence="3">Ar21-2</strain>
    </source>
</reference>
<dbReference type="Pfam" id="PF00724">
    <property type="entry name" value="Oxidored_FMN"/>
    <property type="match status" value="1"/>
</dbReference>
<protein>
    <recommendedName>
        <fullName evidence="1">NADH:flavin oxidoreductase/NADH oxidase N-terminal domain-containing protein</fullName>
    </recommendedName>
</protein>
<dbReference type="EMBL" id="KZ293677">
    <property type="protein sequence ID" value="PBK87746.1"/>
    <property type="molecule type" value="Genomic_DNA"/>
</dbReference>
<dbReference type="Proteomes" id="UP000217790">
    <property type="component" value="Unassembled WGS sequence"/>
</dbReference>
<name>A0A2H3DJX2_ARMGA</name>
<evidence type="ECO:0000313" key="2">
    <source>
        <dbReference type="EMBL" id="PBK87746.1"/>
    </source>
</evidence>